<dbReference type="PANTHER" id="PTHR44757">
    <property type="entry name" value="DIGUANYLATE CYCLASE DGCP"/>
    <property type="match status" value="1"/>
</dbReference>
<dbReference type="CDD" id="cd01949">
    <property type="entry name" value="GGDEF"/>
    <property type="match status" value="1"/>
</dbReference>
<feature type="domain" description="PAS" evidence="1">
    <location>
        <begin position="173"/>
        <end position="211"/>
    </location>
</feature>
<evidence type="ECO:0000259" key="3">
    <source>
        <dbReference type="PROSITE" id="PS50883"/>
    </source>
</evidence>
<name>A0ABV0JYU5_9CYAN</name>
<feature type="domain" description="EAL" evidence="3">
    <location>
        <begin position="524"/>
        <end position="792"/>
    </location>
</feature>
<dbReference type="EMBL" id="JAMPKK010000087">
    <property type="protein sequence ID" value="MEP0867787.1"/>
    <property type="molecule type" value="Genomic_DNA"/>
</dbReference>
<dbReference type="InterPro" id="IPR052155">
    <property type="entry name" value="Biofilm_reg_signaling"/>
</dbReference>
<dbReference type="InterPro" id="IPR029787">
    <property type="entry name" value="Nucleotide_cyclase"/>
</dbReference>
<dbReference type="SMART" id="SM00091">
    <property type="entry name" value="PAS"/>
    <property type="match status" value="2"/>
</dbReference>
<evidence type="ECO:0000259" key="4">
    <source>
        <dbReference type="PROSITE" id="PS50887"/>
    </source>
</evidence>
<reference evidence="5 6" key="1">
    <citation type="submission" date="2022-04" db="EMBL/GenBank/DDBJ databases">
        <title>Positive selection, recombination, and allopatry shape intraspecific diversity of widespread and dominant cyanobacteria.</title>
        <authorList>
            <person name="Wei J."/>
            <person name="Shu W."/>
            <person name="Hu C."/>
        </authorList>
    </citation>
    <scope>NUCLEOTIDE SEQUENCE [LARGE SCALE GENOMIC DNA]</scope>
    <source>
        <strain evidence="5 6">GB2-A5</strain>
    </source>
</reference>
<dbReference type="SUPFAM" id="SSF55073">
    <property type="entry name" value="Nucleotide cyclase"/>
    <property type="match status" value="1"/>
</dbReference>
<dbReference type="Proteomes" id="UP001442494">
    <property type="component" value="Unassembled WGS sequence"/>
</dbReference>
<dbReference type="InterPro" id="IPR013767">
    <property type="entry name" value="PAS_fold"/>
</dbReference>
<dbReference type="PROSITE" id="PS50887">
    <property type="entry name" value="GGDEF"/>
    <property type="match status" value="1"/>
</dbReference>
<dbReference type="InterPro" id="IPR035965">
    <property type="entry name" value="PAS-like_dom_sf"/>
</dbReference>
<dbReference type="SUPFAM" id="SSF55785">
    <property type="entry name" value="PYP-like sensor domain (PAS domain)"/>
    <property type="match status" value="2"/>
</dbReference>
<gene>
    <name evidence="5" type="ORF">NDI37_25405</name>
</gene>
<dbReference type="SUPFAM" id="SSF141868">
    <property type="entry name" value="EAL domain-like"/>
    <property type="match status" value="1"/>
</dbReference>
<dbReference type="InterPro" id="IPR013655">
    <property type="entry name" value="PAS_fold_3"/>
</dbReference>
<dbReference type="Gene3D" id="3.30.450.20">
    <property type="entry name" value="PAS domain"/>
    <property type="match status" value="2"/>
</dbReference>
<dbReference type="InterPro" id="IPR000160">
    <property type="entry name" value="GGDEF_dom"/>
</dbReference>
<dbReference type="Pfam" id="PF00563">
    <property type="entry name" value="EAL"/>
    <property type="match status" value="1"/>
</dbReference>
<accession>A0ABV0JYU5</accession>
<dbReference type="NCBIfam" id="TIGR00254">
    <property type="entry name" value="GGDEF"/>
    <property type="match status" value="1"/>
</dbReference>
<evidence type="ECO:0000259" key="2">
    <source>
        <dbReference type="PROSITE" id="PS50113"/>
    </source>
</evidence>
<evidence type="ECO:0000313" key="5">
    <source>
        <dbReference type="EMBL" id="MEP0867787.1"/>
    </source>
</evidence>
<dbReference type="Gene3D" id="3.30.70.270">
    <property type="match status" value="1"/>
</dbReference>
<evidence type="ECO:0000259" key="1">
    <source>
        <dbReference type="PROSITE" id="PS50112"/>
    </source>
</evidence>
<protein>
    <submittedName>
        <fullName evidence="5">EAL domain-containing protein</fullName>
    </submittedName>
</protein>
<organism evidence="5 6">
    <name type="scientific">Funiculus sociatus GB2-A5</name>
    <dbReference type="NCBI Taxonomy" id="2933946"/>
    <lineage>
        <taxon>Bacteria</taxon>
        <taxon>Bacillati</taxon>
        <taxon>Cyanobacteriota</taxon>
        <taxon>Cyanophyceae</taxon>
        <taxon>Coleofasciculales</taxon>
        <taxon>Coleofasciculaceae</taxon>
        <taxon>Funiculus</taxon>
    </lineage>
</organism>
<dbReference type="PANTHER" id="PTHR44757:SF2">
    <property type="entry name" value="BIOFILM ARCHITECTURE MAINTENANCE PROTEIN MBAA"/>
    <property type="match status" value="1"/>
</dbReference>
<dbReference type="Pfam" id="PF00990">
    <property type="entry name" value="GGDEF"/>
    <property type="match status" value="1"/>
</dbReference>
<dbReference type="PROSITE" id="PS50112">
    <property type="entry name" value="PAS"/>
    <property type="match status" value="2"/>
</dbReference>
<feature type="domain" description="PAC" evidence="2">
    <location>
        <begin position="121"/>
        <end position="172"/>
    </location>
</feature>
<dbReference type="Pfam" id="PF08447">
    <property type="entry name" value="PAS_3"/>
    <property type="match status" value="1"/>
</dbReference>
<comment type="caution">
    <text evidence="5">The sequence shown here is derived from an EMBL/GenBank/DDBJ whole genome shotgun (WGS) entry which is preliminary data.</text>
</comment>
<feature type="domain" description="GGDEF" evidence="4">
    <location>
        <begin position="333"/>
        <end position="515"/>
    </location>
</feature>
<feature type="domain" description="PAS" evidence="1">
    <location>
        <begin position="64"/>
        <end position="118"/>
    </location>
</feature>
<keyword evidence="6" id="KW-1185">Reference proteome</keyword>
<dbReference type="PROSITE" id="PS50113">
    <property type="entry name" value="PAC"/>
    <property type="match status" value="2"/>
</dbReference>
<evidence type="ECO:0000313" key="6">
    <source>
        <dbReference type="Proteomes" id="UP001442494"/>
    </source>
</evidence>
<dbReference type="InterPro" id="IPR035919">
    <property type="entry name" value="EAL_sf"/>
</dbReference>
<dbReference type="PROSITE" id="PS50883">
    <property type="entry name" value="EAL"/>
    <property type="match status" value="1"/>
</dbReference>
<proteinExistence type="predicted"/>
<dbReference type="RefSeq" id="WP_348253162.1">
    <property type="nucleotide sequence ID" value="NZ_JAMPKK010000087.1"/>
</dbReference>
<dbReference type="SMART" id="SM00086">
    <property type="entry name" value="PAC"/>
    <property type="match status" value="2"/>
</dbReference>
<dbReference type="InterPro" id="IPR001610">
    <property type="entry name" value="PAC"/>
</dbReference>
<dbReference type="InterPro" id="IPR001633">
    <property type="entry name" value="EAL_dom"/>
</dbReference>
<dbReference type="Gene3D" id="3.20.20.450">
    <property type="entry name" value="EAL domain"/>
    <property type="match status" value="1"/>
</dbReference>
<dbReference type="InterPro" id="IPR043128">
    <property type="entry name" value="Rev_trsase/Diguanyl_cyclase"/>
</dbReference>
<dbReference type="InterPro" id="IPR000700">
    <property type="entry name" value="PAS-assoc_C"/>
</dbReference>
<feature type="domain" description="PAC" evidence="2">
    <location>
        <begin position="248"/>
        <end position="300"/>
    </location>
</feature>
<dbReference type="Pfam" id="PF00989">
    <property type="entry name" value="PAS"/>
    <property type="match status" value="1"/>
</dbReference>
<dbReference type="CDD" id="cd00130">
    <property type="entry name" value="PAS"/>
    <property type="match status" value="2"/>
</dbReference>
<sequence>MERLKPVDLQQQIQVLETPFDITNALQGEDACKESDREAVLLVGRAFSTLMRNLPGIAYRRRNDQKWTIEDVSEGCYQLTEYHPIELIGNQRISWEQLIHPDDRSSVWNDVQAALEDNSQYQLIYRITTASGLEKWVWEQGCGVSGSGELLDLEGFIIDITERKQAEEALRQAEAKYRSIFENAIEGIFQTTSQGCYISANPALARIYGYESPAQLMARLTDIEHQLYLDPNRRAYFVRLLQENDAVSGFESAVYRKDGSVIWISENARAVRDREGRLLYYEGRVEDVTERKRVKEQLRERAFYDALTGLPNRALFRERLSQAVERAKQFKDYCFAVLFLDLDRFKLVNDSLGHLVGDKLLVALARRLETCIRTQDTVARLGGDEFTILLEGIEDVSHATSVAQRINAELTSPFHIDGHTVFTAASIGIALNRRDEEEVRDWGLGTRDWVQGTEGQGTGYKEIPNPQSPIPNPQSPIPNPQFPISSTEDDLLRDADKALYRAKALGKGRYEVFDKTMHQSTLPMLQLETDLRRAIENQEFQIQYQPIVSLSSGKITGFEALLMLWHPLKGFVPTAEFMPIAQETELMIPIGWWMLRQACRQLISWQQECHEQKLTLHVNLFKKQFLQPDLLSQIDQALQEMNLEGSSLHLEIPESCLLENGESAPQIVAQLKKRNIIVCIDDFGKGYSCLSQLHQFTVDALKFDRSLLATDKRTRENPFREKSNWNTEYRLPIVQAIVMLAHNLGMSAIAQGIETAQELAELQQMKCEYGQGNYFFEPMDAESVGALINSCQLIANF</sequence>
<dbReference type="NCBIfam" id="TIGR00229">
    <property type="entry name" value="sensory_box"/>
    <property type="match status" value="2"/>
</dbReference>
<dbReference type="InterPro" id="IPR000014">
    <property type="entry name" value="PAS"/>
</dbReference>
<dbReference type="SMART" id="SM00267">
    <property type="entry name" value="GGDEF"/>
    <property type="match status" value="1"/>
</dbReference>
<dbReference type="SMART" id="SM00052">
    <property type="entry name" value="EAL"/>
    <property type="match status" value="1"/>
</dbReference>
<dbReference type="CDD" id="cd01948">
    <property type="entry name" value="EAL"/>
    <property type="match status" value="1"/>
</dbReference>